<dbReference type="InterPro" id="IPR018891">
    <property type="entry name" value="AIPR_C"/>
</dbReference>
<proteinExistence type="predicted"/>
<dbReference type="EMBL" id="BMWZ01000006">
    <property type="protein sequence ID" value="GGZ88230.1"/>
    <property type="molecule type" value="Genomic_DNA"/>
</dbReference>
<evidence type="ECO:0008006" key="6">
    <source>
        <dbReference type="Google" id="ProtNLM"/>
    </source>
</evidence>
<evidence type="ECO:0000256" key="1">
    <source>
        <dbReference type="SAM" id="Coils"/>
    </source>
</evidence>
<dbReference type="Pfam" id="PF22879">
    <property type="entry name" value="AIPR_N"/>
    <property type="match status" value="1"/>
</dbReference>
<name>A0A918R8Y0_9FLAO</name>
<dbReference type="AlphaFoldDB" id="A0A918R8Y0"/>
<evidence type="ECO:0000313" key="4">
    <source>
        <dbReference type="EMBL" id="GGZ88230.1"/>
    </source>
</evidence>
<dbReference type="Proteomes" id="UP000636004">
    <property type="component" value="Unassembled WGS sequence"/>
</dbReference>
<feature type="coiled-coil region" evidence="1">
    <location>
        <begin position="353"/>
        <end position="380"/>
    </location>
</feature>
<reference evidence="4" key="1">
    <citation type="journal article" date="2014" name="Int. J. Syst. Evol. Microbiol.">
        <title>Complete genome sequence of Corynebacterium casei LMG S-19264T (=DSM 44701T), isolated from a smear-ripened cheese.</title>
        <authorList>
            <consortium name="US DOE Joint Genome Institute (JGI-PGF)"/>
            <person name="Walter F."/>
            <person name="Albersmeier A."/>
            <person name="Kalinowski J."/>
            <person name="Ruckert C."/>
        </authorList>
    </citation>
    <scope>NUCLEOTIDE SEQUENCE</scope>
    <source>
        <strain evidence="4">KCTC 12710</strain>
    </source>
</reference>
<dbReference type="Pfam" id="PF10592">
    <property type="entry name" value="AIPR"/>
    <property type="match status" value="1"/>
</dbReference>
<keyword evidence="5" id="KW-1185">Reference proteome</keyword>
<feature type="domain" description="Abortive phage infection protein C-terminal" evidence="2">
    <location>
        <begin position="266"/>
        <end position="582"/>
    </location>
</feature>
<evidence type="ECO:0000259" key="2">
    <source>
        <dbReference type="Pfam" id="PF10592"/>
    </source>
</evidence>
<evidence type="ECO:0000259" key="3">
    <source>
        <dbReference type="Pfam" id="PF22879"/>
    </source>
</evidence>
<dbReference type="RefSeq" id="WP_189361780.1">
    <property type="nucleotide sequence ID" value="NZ_BMWZ01000006.1"/>
</dbReference>
<protein>
    <recommendedName>
        <fullName evidence="6">Abortive phage infection protein</fullName>
    </recommendedName>
</protein>
<gene>
    <name evidence="4" type="ORF">GCM10007028_28190</name>
</gene>
<keyword evidence="1" id="KW-0175">Coiled coil</keyword>
<dbReference type="InterPro" id="IPR055101">
    <property type="entry name" value="AIPR_N"/>
</dbReference>
<accession>A0A918R8Y0</accession>
<evidence type="ECO:0000313" key="5">
    <source>
        <dbReference type="Proteomes" id="UP000636004"/>
    </source>
</evidence>
<comment type="caution">
    <text evidence="4">The sequence shown here is derived from an EMBL/GenBank/DDBJ whole genome shotgun (WGS) entry which is preliminary data.</text>
</comment>
<sequence>MVLEEYLNYRNELLDQSKDDEGFTQENLILSQVLPSMLDAKLIDSEDYTNSYFKSTADKLKINAYSINESGERLQLFLIDENSIDLSASSNDLMVSTKASYESQFKRCTSFHNKAIKGHLNDEIQDSSPVRPLVSSISSSQGAQQFDVVEIFLITLTATVSLRGATPQPNRIEFDDEEIVVTYQKNRERLTKDLIIKKRIIDLNFLYNVLISQGSREALTVNFEKTFGDSLYAIKAADEDYFESYLCVLPAPIISRLYKEFSTRLLEKNVRSFLQFRGVNKGIRETIRKEPEKFVAYNNGLTITATDGNISFESGQYKIKSLTDFQIVNGGQTTATIYFTQKDGFDISKVKVMAKINVAKEATDEELEELISNISTYSNAQSRVSKVDLRSRNPQLVRIKSLSESVMTPSGKKWFFERAKGEFNTKLRIAGSNKRRLAKEYPTERRFSKELMAKYYSAWGNQPHLVKKGGEKIFRYFIEKLTGEGEFKKPINVNRDFYEELISNIIMFRRLEKIYGAGKNSMGQIRSAVVPYTLSIIFMITDGDKKSPSFDLLKIWLNEGLENDLETYLTQLLKLVNELIKKYSDSDDYGEYSKKEELWKRISSSKEIIEFIGRDDTKKIIDKYGISKAELKKRKGANDNSEEVNFKILNDNVLIHSNGVNYYKSIQSNRELLTGADERSLSALVHAIINKKDIEDDLVSFESSLTNKFRIEIPDFFDNIEREESLLYNTLDYVITNYNKCVNKKKNILLEFQKIEAIAKAKKIKYASVFDQIGKNLVKGIPPTIKQLYYAANILKDKSVKELKPKTKQLDLDKVRIDEFLMRKMFEWDSTAKILSIKERTYIADFAWGLKKLNSFHEKNVKRHLETLLKNGFKI</sequence>
<organism evidence="4 5">
    <name type="scientific">Algibacter mikhailovii</name>
    <dbReference type="NCBI Taxonomy" id="425498"/>
    <lineage>
        <taxon>Bacteria</taxon>
        <taxon>Pseudomonadati</taxon>
        <taxon>Bacteroidota</taxon>
        <taxon>Flavobacteriia</taxon>
        <taxon>Flavobacteriales</taxon>
        <taxon>Flavobacteriaceae</taxon>
        <taxon>Algibacter</taxon>
    </lineage>
</organism>
<feature type="domain" description="Abortive infection phage resistance protein N-terminal" evidence="3">
    <location>
        <begin position="46"/>
        <end position="155"/>
    </location>
</feature>
<reference evidence="4" key="2">
    <citation type="submission" date="2020-09" db="EMBL/GenBank/DDBJ databases">
        <authorList>
            <person name="Sun Q."/>
            <person name="Kim S."/>
        </authorList>
    </citation>
    <scope>NUCLEOTIDE SEQUENCE</scope>
    <source>
        <strain evidence="4">KCTC 12710</strain>
    </source>
</reference>